<dbReference type="STRING" id="2282107.A0A286UFC9"/>
<dbReference type="GO" id="GO:0006310">
    <property type="term" value="P:DNA recombination"/>
    <property type="evidence" value="ECO:0007669"/>
    <property type="project" value="UniProtKB-KW"/>
</dbReference>
<proteinExistence type="predicted"/>
<keyword evidence="1" id="KW-0238">DNA-binding</keyword>
<keyword evidence="5" id="KW-1185">Reference proteome</keyword>
<keyword evidence="4" id="KW-0548">Nucleotidyltransferase</keyword>
<dbReference type="PANTHER" id="PTHR34605">
    <property type="entry name" value="PHAGE_INTEGRASE DOMAIN-CONTAINING PROTEIN"/>
    <property type="match status" value="1"/>
</dbReference>
<dbReference type="GO" id="GO:0003677">
    <property type="term" value="F:DNA binding"/>
    <property type="evidence" value="ECO:0007669"/>
    <property type="project" value="UniProtKB-KW"/>
</dbReference>
<dbReference type="AlphaFoldDB" id="A0A286UFC9"/>
<dbReference type="InterPro" id="IPR011010">
    <property type="entry name" value="DNA_brk_join_enz"/>
</dbReference>
<dbReference type="InterPro" id="IPR044068">
    <property type="entry name" value="CB"/>
</dbReference>
<organism evidence="4 5">
    <name type="scientific">Pyrrhoderma noxium</name>
    <dbReference type="NCBI Taxonomy" id="2282107"/>
    <lineage>
        <taxon>Eukaryota</taxon>
        <taxon>Fungi</taxon>
        <taxon>Dikarya</taxon>
        <taxon>Basidiomycota</taxon>
        <taxon>Agaricomycotina</taxon>
        <taxon>Agaricomycetes</taxon>
        <taxon>Hymenochaetales</taxon>
        <taxon>Hymenochaetaceae</taxon>
        <taxon>Pyrrhoderma</taxon>
    </lineage>
</organism>
<accession>A0A286UFC9</accession>
<evidence type="ECO:0000259" key="3">
    <source>
        <dbReference type="PROSITE" id="PS51900"/>
    </source>
</evidence>
<dbReference type="PROSITE" id="PS51900">
    <property type="entry name" value="CB"/>
    <property type="match status" value="1"/>
</dbReference>
<evidence type="ECO:0000313" key="5">
    <source>
        <dbReference type="Proteomes" id="UP000217199"/>
    </source>
</evidence>
<dbReference type="Gene3D" id="1.10.150.130">
    <property type="match status" value="1"/>
</dbReference>
<dbReference type="InterPro" id="IPR013762">
    <property type="entry name" value="Integrase-like_cat_sf"/>
</dbReference>
<evidence type="ECO:0000256" key="1">
    <source>
        <dbReference type="ARBA" id="ARBA00023125"/>
    </source>
</evidence>
<dbReference type="InterPro" id="IPR052925">
    <property type="entry name" value="Phage_Integrase-like_Recomb"/>
</dbReference>
<evidence type="ECO:0000313" key="4">
    <source>
        <dbReference type="EMBL" id="PAV18313.1"/>
    </source>
</evidence>
<dbReference type="OrthoDB" id="2678913at2759"/>
<reference evidence="4 5" key="1">
    <citation type="journal article" date="2017" name="Mol. Ecol.">
        <title>Comparative and population genomic landscape of Phellinus noxius: A hypervariable fungus causing root rot in trees.</title>
        <authorList>
            <person name="Chung C.L."/>
            <person name="Lee T.J."/>
            <person name="Akiba M."/>
            <person name="Lee H.H."/>
            <person name="Kuo T.H."/>
            <person name="Liu D."/>
            <person name="Ke H.M."/>
            <person name="Yokoi T."/>
            <person name="Roa M.B."/>
            <person name="Lu M.J."/>
            <person name="Chang Y.Y."/>
            <person name="Ann P.J."/>
            <person name="Tsai J.N."/>
            <person name="Chen C.Y."/>
            <person name="Tzean S.S."/>
            <person name="Ota Y."/>
            <person name="Hattori T."/>
            <person name="Sahashi N."/>
            <person name="Liou R.F."/>
            <person name="Kikuchi T."/>
            <person name="Tsai I.J."/>
        </authorList>
    </citation>
    <scope>NUCLEOTIDE SEQUENCE [LARGE SCALE GENOMIC DNA]</scope>
    <source>
        <strain evidence="4 5">FFPRI411160</strain>
    </source>
</reference>
<dbReference type="EMBL" id="NBII01000006">
    <property type="protein sequence ID" value="PAV18313.1"/>
    <property type="molecule type" value="Genomic_DNA"/>
</dbReference>
<dbReference type="SUPFAM" id="SSF56349">
    <property type="entry name" value="DNA breaking-rejoining enzymes"/>
    <property type="match status" value="1"/>
</dbReference>
<dbReference type="SUPFAM" id="SSF47823">
    <property type="entry name" value="lambda integrase-like, N-terminal domain"/>
    <property type="match status" value="1"/>
</dbReference>
<dbReference type="PANTHER" id="PTHR34605:SF3">
    <property type="entry name" value="P CELL-TYPE AGGLUTINATION PROTEIN MAP4-LIKE-RELATED"/>
    <property type="match status" value="1"/>
</dbReference>
<feature type="domain" description="Core-binding (CB)" evidence="3">
    <location>
        <begin position="10"/>
        <end position="87"/>
    </location>
</feature>
<gene>
    <name evidence="4" type="ORF">PNOK_0679900</name>
</gene>
<dbReference type="InParanoid" id="A0A286UFC9"/>
<keyword evidence="4" id="KW-0695">RNA-directed DNA polymerase</keyword>
<comment type="caution">
    <text evidence="4">The sequence shown here is derived from an EMBL/GenBank/DDBJ whole genome shotgun (WGS) entry which is preliminary data.</text>
</comment>
<dbReference type="Gene3D" id="1.10.443.10">
    <property type="entry name" value="Intergrase catalytic core"/>
    <property type="match status" value="1"/>
</dbReference>
<sequence>MEISQYSLQKQKKLALQAFASSTLSTYGTGLARYYDYCNTINLPEVHRAPCSTETVGGFIAFLSGTYSRTTINNFLAAIKAWHNVNLLPYNVNDNIINTLLCGALRMQPLPRPKREPITMDYLTRILKQLNLSNPEQAAVASCLTTVFYCCARLGEFTVPSFKAFNAQNYITISGVSFQKDRYFNKVTAFRVPHTKTSPNGETLFWASQNSETNPQFFLLNHLQVNEPKPHEHLFAFKTHNGKLPLTRNIFLRNIKFTSEKANIPFLTGHSLRIGSTLEYLLRGIPFEVVKQIGRWTSNSFTLYLREHGRILAPYLQSNPIIHSEYLEYSHILLR</sequence>
<keyword evidence="2" id="KW-0233">DNA recombination</keyword>
<keyword evidence="4" id="KW-0808">Transferase</keyword>
<protein>
    <submittedName>
        <fullName evidence="4">Reverse transcriptase ribonuclease h</fullName>
    </submittedName>
</protein>
<evidence type="ECO:0000256" key="2">
    <source>
        <dbReference type="ARBA" id="ARBA00023172"/>
    </source>
</evidence>
<dbReference type="GO" id="GO:0015074">
    <property type="term" value="P:DNA integration"/>
    <property type="evidence" value="ECO:0007669"/>
    <property type="project" value="InterPro"/>
</dbReference>
<dbReference type="GO" id="GO:0003964">
    <property type="term" value="F:RNA-directed DNA polymerase activity"/>
    <property type="evidence" value="ECO:0007669"/>
    <property type="project" value="UniProtKB-KW"/>
</dbReference>
<dbReference type="Proteomes" id="UP000217199">
    <property type="component" value="Unassembled WGS sequence"/>
</dbReference>
<name>A0A286UFC9_9AGAM</name>
<dbReference type="InterPro" id="IPR010998">
    <property type="entry name" value="Integrase_recombinase_N"/>
</dbReference>